<protein>
    <submittedName>
        <fullName evidence="1">LANO_0E09076g1_1</fullName>
    </submittedName>
</protein>
<dbReference type="GO" id="GO:0006044">
    <property type="term" value="P:N-acetylglucosamine metabolic process"/>
    <property type="evidence" value="ECO:0007669"/>
    <property type="project" value="TreeGrafter"/>
</dbReference>
<dbReference type="PANTHER" id="PTHR35020:SF2">
    <property type="entry name" value="N-ACETYLGLUCOSAMINE-INDUCED PROTEIN 1"/>
    <property type="match status" value="1"/>
</dbReference>
<dbReference type="InterPro" id="IPR022036">
    <property type="entry name" value="DUF3605"/>
</dbReference>
<evidence type="ECO:0000313" key="1">
    <source>
        <dbReference type="EMBL" id="SCU95041.1"/>
    </source>
</evidence>
<dbReference type="PANTHER" id="PTHR35020">
    <property type="entry name" value="N-ACETYLGLUCOSAMINE-INDUCED PROTEIN 1"/>
    <property type="match status" value="1"/>
</dbReference>
<evidence type="ECO:0000313" key="2">
    <source>
        <dbReference type="Proteomes" id="UP000189911"/>
    </source>
</evidence>
<dbReference type="Proteomes" id="UP000189911">
    <property type="component" value="Chromosome E"/>
</dbReference>
<sequence length="190" mass="21628">MHSWTEIVELIASGELQLLKRTQKTTEAYHSYKQALALRGTTVVDLVVNDKLCWDRQELAKLAVKYPDAQTQAHVLLTDRALFSLLPNDFPYDFPATVHHLVLWSKIQIPLYRENSREMVPEVRETIEQFLASNLAGYDLQGYAWFVNYPYLQSIKAISHIHVLLNTNDSPSIDAMLSRGFWPIGAGGKA</sequence>
<reference evidence="2" key="1">
    <citation type="submission" date="2016-03" db="EMBL/GenBank/DDBJ databases">
        <authorList>
            <person name="Devillers Hugo."/>
        </authorList>
    </citation>
    <scope>NUCLEOTIDE SEQUENCE [LARGE SCALE GENOMIC DNA]</scope>
</reference>
<dbReference type="GO" id="GO:0005737">
    <property type="term" value="C:cytoplasm"/>
    <property type="evidence" value="ECO:0007669"/>
    <property type="project" value="TreeGrafter"/>
</dbReference>
<keyword evidence="2" id="KW-1185">Reference proteome</keyword>
<accession>A0A1G4JVI3</accession>
<dbReference type="Pfam" id="PF12239">
    <property type="entry name" value="DUF3605"/>
    <property type="match status" value="1"/>
</dbReference>
<organism evidence="1 2">
    <name type="scientific">Lachancea nothofagi CBS 11611</name>
    <dbReference type="NCBI Taxonomy" id="1266666"/>
    <lineage>
        <taxon>Eukaryota</taxon>
        <taxon>Fungi</taxon>
        <taxon>Dikarya</taxon>
        <taxon>Ascomycota</taxon>
        <taxon>Saccharomycotina</taxon>
        <taxon>Saccharomycetes</taxon>
        <taxon>Saccharomycetales</taxon>
        <taxon>Saccharomycetaceae</taxon>
        <taxon>Lachancea</taxon>
    </lineage>
</organism>
<proteinExistence type="predicted"/>
<dbReference type="EMBL" id="LT598451">
    <property type="protein sequence ID" value="SCU95041.1"/>
    <property type="molecule type" value="Genomic_DNA"/>
</dbReference>
<gene>
    <name evidence="1" type="ORF">LANO_0E09076G</name>
</gene>
<name>A0A1G4JVI3_9SACH</name>
<dbReference type="OrthoDB" id="10053431at2759"/>
<dbReference type="AlphaFoldDB" id="A0A1G4JVI3"/>